<feature type="non-terminal residue" evidence="1">
    <location>
        <position position="1"/>
    </location>
</feature>
<comment type="caution">
    <text evidence="1">The sequence shown here is derived from an EMBL/GenBank/DDBJ whole genome shotgun (WGS) entry which is preliminary data.</text>
</comment>
<dbReference type="AlphaFoldDB" id="A0A813B975"/>
<name>A0A813B975_9DINO</name>
<accession>A0A813B975</accession>
<sequence>MDNGPQPAAQAGMAQGAAAQLSADDVDRLVKQRLEQAFHGVFRKLVDTTERAAQAAEASASTNRLESLTKSLKVEFWKPASREEELKSWKEWAFQFTNWLVSNDPSFEADLAGIDLEKEIDHALLPSEQEARSQRLFGVLCNVLKGRPLLLVKQAADIKNGLEAWRILRREMEPRERAHALAMVRQLEALKVYESSTGKAFPEELVLATVVTGLKEPLRSQVQLQMQPTTKYSDIGEWVL</sequence>
<evidence type="ECO:0000313" key="2">
    <source>
        <dbReference type="Proteomes" id="UP000601435"/>
    </source>
</evidence>
<dbReference type="EMBL" id="CAJNJA010068569">
    <property type="protein sequence ID" value="CAE7895248.1"/>
    <property type="molecule type" value="Genomic_DNA"/>
</dbReference>
<dbReference type="Proteomes" id="UP000601435">
    <property type="component" value="Unassembled WGS sequence"/>
</dbReference>
<reference evidence="1" key="1">
    <citation type="submission" date="2021-02" db="EMBL/GenBank/DDBJ databases">
        <authorList>
            <person name="Dougan E. K."/>
            <person name="Rhodes N."/>
            <person name="Thang M."/>
            <person name="Chan C."/>
        </authorList>
    </citation>
    <scope>NUCLEOTIDE SEQUENCE</scope>
</reference>
<gene>
    <name evidence="1" type="ORF">SNEC2469_LOCUS29943</name>
</gene>
<evidence type="ECO:0000313" key="1">
    <source>
        <dbReference type="EMBL" id="CAE7895248.1"/>
    </source>
</evidence>
<dbReference type="OrthoDB" id="444215at2759"/>
<proteinExistence type="predicted"/>
<organism evidence="1 2">
    <name type="scientific">Symbiodinium necroappetens</name>
    <dbReference type="NCBI Taxonomy" id="1628268"/>
    <lineage>
        <taxon>Eukaryota</taxon>
        <taxon>Sar</taxon>
        <taxon>Alveolata</taxon>
        <taxon>Dinophyceae</taxon>
        <taxon>Suessiales</taxon>
        <taxon>Symbiodiniaceae</taxon>
        <taxon>Symbiodinium</taxon>
    </lineage>
</organism>
<protein>
    <submittedName>
        <fullName evidence="1">Uncharacterized protein</fullName>
    </submittedName>
</protein>
<keyword evidence="2" id="KW-1185">Reference proteome</keyword>